<feature type="transmembrane region" description="Helical" evidence="5">
    <location>
        <begin position="139"/>
        <end position="160"/>
    </location>
</feature>
<evidence type="ECO:0000313" key="7">
    <source>
        <dbReference type="EMBL" id="OXV06848.1"/>
    </source>
</evidence>
<proteinExistence type="predicted"/>
<feature type="domain" description="Amino acid permease/ SLC12A" evidence="6">
    <location>
        <begin position="2"/>
        <end position="269"/>
    </location>
</feature>
<dbReference type="GO" id="GO:0015171">
    <property type="term" value="F:amino acid transmembrane transporter activity"/>
    <property type="evidence" value="ECO:0007669"/>
    <property type="project" value="TreeGrafter"/>
</dbReference>
<keyword evidence="8" id="KW-1185">Reference proteome</keyword>
<keyword evidence="3 5" id="KW-1133">Transmembrane helix</keyword>
<dbReference type="Gene3D" id="1.20.1740.10">
    <property type="entry name" value="Amino acid/polyamine transporter I"/>
    <property type="match status" value="1"/>
</dbReference>
<comment type="caution">
    <text evidence="7">The sequence shown here is derived from an EMBL/GenBank/DDBJ whole genome shotgun (WGS) entry which is preliminary data.</text>
</comment>
<dbReference type="Proteomes" id="UP000243515">
    <property type="component" value="Unassembled WGS sequence"/>
</dbReference>
<organism evidence="7 8">
    <name type="scientific">Elaphomyces granulatus</name>
    <dbReference type="NCBI Taxonomy" id="519963"/>
    <lineage>
        <taxon>Eukaryota</taxon>
        <taxon>Fungi</taxon>
        <taxon>Dikarya</taxon>
        <taxon>Ascomycota</taxon>
        <taxon>Pezizomycotina</taxon>
        <taxon>Eurotiomycetes</taxon>
        <taxon>Eurotiomycetidae</taxon>
        <taxon>Eurotiales</taxon>
        <taxon>Elaphomycetaceae</taxon>
        <taxon>Elaphomyces</taxon>
    </lineage>
</organism>
<dbReference type="InterPro" id="IPR050524">
    <property type="entry name" value="APC_YAT"/>
</dbReference>
<dbReference type="AlphaFoldDB" id="A0A232LS45"/>
<dbReference type="PANTHER" id="PTHR43341:SF18">
    <property type="entry name" value="AMINO ACID PERMEASE_ SLC12A DOMAIN-CONTAINING PROTEIN"/>
    <property type="match status" value="1"/>
</dbReference>
<dbReference type="InterPro" id="IPR004841">
    <property type="entry name" value="AA-permease/SLC12A_dom"/>
</dbReference>
<gene>
    <name evidence="7" type="ORF">Egran_05385</name>
</gene>
<evidence type="ECO:0000256" key="1">
    <source>
        <dbReference type="ARBA" id="ARBA00004141"/>
    </source>
</evidence>
<dbReference type="OrthoDB" id="3900342at2759"/>
<evidence type="ECO:0000256" key="3">
    <source>
        <dbReference type="ARBA" id="ARBA00022989"/>
    </source>
</evidence>
<evidence type="ECO:0000256" key="2">
    <source>
        <dbReference type="ARBA" id="ARBA00022692"/>
    </source>
</evidence>
<reference evidence="7 8" key="1">
    <citation type="journal article" date="2015" name="Environ. Microbiol.">
        <title>Metagenome sequence of Elaphomyces granulatus from sporocarp tissue reveals Ascomycota ectomycorrhizal fingerprints of genome expansion and a Proteobacteria-rich microbiome.</title>
        <authorList>
            <person name="Quandt C.A."/>
            <person name="Kohler A."/>
            <person name="Hesse C.N."/>
            <person name="Sharpton T.J."/>
            <person name="Martin F."/>
            <person name="Spatafora J.W."/>
        </authorList>
    </citation>
    <scope>NUCLEOTIDE SEQUENCE [LARGE SCALE GENOMIC DNA]</scope>
    <source>
        <strain evidence="7 8">OSC145934</strain>
    </source>
</reference>
<dbReference type="GO" id="GO:0016020">
    <property type="term" value="C:membrane"/>
    <property type="evidence" value="ECO:0007669"/>
    <property type="project" value="UniProtKB-SubCell"/>
</dbReference>
<evidence type="ECO:0000256" key="4">
    <source>
        <dbReference type="ARBA" id="ARBA00023136"/>
    </source>
</evidence>
<feature type="transmembrane region" description="Helical" evidence="5">
    <location>
        <begin position="242"/>
        <end position="262"/>
    </location>
</feature>
<keyword evidence="4 5" id="KW-0472">Membrane</keyword>
<keyword evidence="2 5" id="KW-0812">Transmembrane</keyword>
<dbReference type="PANTHER" id="PTHR43341">
    <property type="entry name" value="AMINO ACID PERMEASE"/>
    <property type="match status" value="1"/>
</dbReference>
<evidence type="ECO:0000256" key="5">
    <source>
        <dbReference type="SAM" id="Phobius"/>
    </source>
</evidence>
<feature type="transmembrane region" description="Helical" evidence="5">
    <location>
        <begin position="41"/>
        <end position="60"/>
    </location>
</feature>
<dbReference type="Pfam" id="PF00324">
    <property type="entry name" value="AA_permease"/>
    <property type="match status" value="1"/>
</dbReference>
<dbReference type="EMBL" id="NPHW01005343">
    <property type="protein sequence ID" value="OXV06848.1"/>
    <property type="molecule type" value="Genomic_DNA"/>
</dbReference>
<accession>A0A232LS45</accession>
<evidence type="ECO:0000313" key="8">
    <source>
        <dbReference type="Proteomes" id="UP000243515"/>
    </source>
</evidence>
<evidence type="ECO:0000259" key="6">
    <source>
        <dbReference type="Pfam" id="PF00324"/>
    </source>
</evidence>
<name>A0A232LS45_9EURO</name>
<sequence>MGFWTVFSNAAYAYSGVENISVAAAEARSPRRNIPRAAKRIFWRVLIFYVLSIFMVTLLVPSSDPNLLSSTGTAADSPFVIAATRANIPVIPSIINFIVLTSAWSAGNSTLLGGSRTLFGLAQHRHAPALFKRTNRWGVPYVAVAVVGIWVALGYMSLSSSAETIFVWLQDLIAAAALVGWSISCIVYLRFYYALKKQGISRDEVPWKGPLQPYAAWFSLVSFVILLLTGGYTAFINGHWNTQIFIGSYLDIFIVFCLYLGYKLLMKTRVIPLSEVPVRRFIDIAKQYPDPPEPSKTGWRKFNLLWE</sequence>
<protein>
    <recommendedName>
        <fullName evidence="6">Amino acid permease/ SLC12A domain-containing protein</fullName>
    </recommendedName>
</protein>
<comment type="subcellular location">
    <subcellularLocation>
        <location evidence="1">Membrane</location>
        <topology evidence="1">Multi-pass membrane protein</topology>
    </subcellularLocation>
</comment>
<feature type="transmembrane region" description="Helical" evidence="5">
    <location>
        <begin position="172"/>
        <end position="193"/>
    </location>
</feature>
<feature type="transmembrane region" description="Helical" evidence="5">
    <location>
        <begin position="214"/>
        <end position="236"/>
    </location>
</feature>